<reference evidence="2 3" key="1">
    <citation type="submission" date="2018-08" db="EMBL/GenBank/DDBJ databases">
        <title>A genome reference for cultivated species of the human gut microbiota.</title>
        <authorList>
            <person name="Zou Y."/>
            <person name="Xue W."/>
            <person name="Luo G."/>
        </authorList>
    </citation>
    <scope>NUCLEOTIDE SEQUENCE [LARGE SCALE GENOMIC DNA]</scope>
    <source>
        <strain evidence="2 3">OM08-17AT</strain>
    </source>
</reference>
<gene>
    <name evidence="1" type="ORF">D3Z30_03130</name>
    <name evidence="2" type="ORF">DXC19_02770</name>
</gene>
<dbReference type="Proteomes" id="UP000261016">
    <property type="component" value="Unassembled WGS sequence"/>
</dbReference>
<dbReference type="RefSeq" id="WP_046464336.1">
    <property type="nucleotide sequence ID" value="NZ_CABMFV010000001.1"/>
</dbReference>
<sequence length="115" mass="12668">MTNQLGQLKSDNFGALDQLVKAVEQWSIDKGLHNGNPDRQALKFYEEAGEVGAALSRGNMEALKDGIGDTVVTLIILAQQHDMSLQECLQFAYDEIKGRKGKTINGTFIKESDLQ</sequence>
<organism evidence="2 3">
    <name type="scientific">Staphylococcus warneri</name>
    <dbReference type="NCBI Taxonomy" id="1292"/>
    <lineage>
        <taxon>Bacteria</taxon>
        <taxon>Bacillati</taxon>
        <taxon>Bacillota</taxon>
        <taxon>Bacilli</taxon>
        <taxon>Bacillales</taxon>
        <taxon>Staphylococcaceae</taxon>
        <taxon>Staphylococcus</taxon>
    </lineage>
</organism>
<dbReference type="CDD" id="cd11540">
    <property type="entry name" value="NTP-PPase_u3"/>
    <property type="match status" value="1"/>
</dbReference>
<evidence type="ECO:0000313" key="1">
    <source>
        <dbReference type="EMBL" id="NBH29969.1"/>
    </source>
</evidence>
<dbReference type="Gene3D" id="1.10.287.1080">
    <property type="entry name" value="MazG-like"/>
    <property type="match status" value="1"/>
</dbReference>
<comment type="caution">
    <text evidence="2">The sequence shown here is derived from an EMBL/GenBank/DDBJ whole genome shotgun (WGS) entry which is preliminary data.</text>
</comment>
<evidence type="ECO:0000313" key="3">
    <source>
        <dbReference type="Proteomes" id="UP000261016"/>
    </source>
</evidence>
<dbReference type="EMBL" id="QSTD01000001">
    <property type="protein sequence ID" value="RGM32441.1"/>
    <property type="molecule type" value="Genomic_DNA"/>
</dbReference>
<dbReference type="EMBL" id="QXWP01000002">
    <property type="protein sequence ID" value="NBH29969.1"/>
    <property type="molecule type" value="Genomic_DNA"/>
</dbReference>
<dbReference type="AlphaFoldDB" id="A0A8B2ZL20"/>
<evidence type="ECO:0000313" key="2">
    <source>
        <dbReference type="EMBL" id="RGM32441.1"/>
    </source>
</evidence>
<evidence type="ECO:0000313" key="4">
    <source>
        <dbReference type="Proteomes" id="UP000481807"/>
    </source>
</evidence>
<dbReference type="Proteomes" id="UP000481807">
    <property type="component" value="Unassembled WGS sequence"/>
</dbReference>
<proteinExistence type="predicted"/>
<protein>
    <recommendedName>
        <fullName evidence="5">NTP pyrophosphohydrolase MazG putative catalytic core domain-containing protein</fullName>
    </recommendedName>
</protein>
<dbReference type="SUPFAM" id="SSF101386">
    <property type="entry name" value="all-alpha NTP pyrophosphatases"/>
    <property type="match status" value="1"/>
</dbReference>
<accession>A0A8B2ZL20</accession>
<reference evidence="1 4" key="2">
    <citation type="submission" date="2018-08" db="EMBL/GenBank/DDBJ databases">
        <title>Murine metabolic-syndrome-specific gut microbial biobank.</title>
        <authorList>
            <person name="Liu C."/>
        </authorList>
    </citation>
    <scope>NUCLEOTIDE SEQUENCE [LARGE SCALE GENOMIC DNA]</scope>
    <source>
        <strain evidence="1 4">1XD21-27</strain>
    </source>
</reference>
<name>A0A8B2ZL20_STAWA</name>
<evidence type="ECO:0008006" key="5">
    <source>
        <dbReference type="Google" id="ProtNLM"/>
    </source>
</evidence>